<dbReference type="PANTHER" id="PTHR46060">
    <property type="entry name" value="MARINER MOS1 TRANSPOSASE-LIKE PROTEIN"/>
    <property type="match status" value="1"/>
</dbReference>
<keyword evidence="1" id="KW-0808">Transferase</keyword>
<dbReference type="GO" id="GO:0032259">
    <property type="term" value="P:methylation"/>
    <property type="evidence" value="ECO:0007669"/>
    <property type="project" value="UniProtKB-KW"/>
</dbReference>
<proteinExistence type="predicted"/>
<reference evidence="1 2" key="1">
    <citation type="submission" date="2015-07" db="EMBL/GenBank/DDBJ databases">
        <title>The genome of Habropoda laboriosa.</title>
        <authorList>
            <person name="Pan H."/>
            <person name="Kapheim K."/>
        </authorList>
    </citation>
    <scope>NUCLEOTIDE SEQUENCE [LARGE SCALE GENOMIC DNA]</scope>
    <source>
        <strain evidence="1">0110345459</strain>
    </source>
</reference>
<keyword evidence="1" id="KW-0489">Methyltransferase</keyword>
<sequence length="87" mass="10193">EILSHPPYFPDIARSDYHLCRALQRFSVGKKFDNIDSVRSNVEKYFNAKPKKFYSEGIMASSKRLQAVVERKGGYILSEYLKVRLKY</sequence>
<gene>
    <name evidence="1" type="ORF">WH47_03680</name>
</gene>
<dbReference type="PANTHER" id="PTHR46060:SF3">
    <property type="entry name" value="PROTEIN GVQW3"/>
    <property type="match status" value="1"/>
</dbReference>
<name>A0A0L7RIL0_9HYME</name>
<dbReference type="Gene3D" id="3.30.420.10">
    <property type="entry name" value="Ribonuclease H-like superfamily/Ribonuclease H"/>
    <property type="match status" value="1"/>
</dbReference>
<keyword evidence="2" id="KW-1185">Reference proteome</keyword>
<accession>A0A0L7RIL0</accession>
<dbReference type="GO" id="GO:0003676">
    <property type="term" value="F:nucleic acid binding"/>
    <property type="evidence" value="ECO:0007669"/>
    <property type="project" value="InterPro"/>
</dbReference>
<dbReference type="Proteomes" id="UP000053825">
    <property type="component" value="Unassembled WGS sequence"/>
</dbReference>
<protein>
    <submittedName>
        <fullName evidence="1">Histone-lysine N-methyltransferase SETMAR</fullName>
    </submittedName>
</protein>
<dbReference type="EMBL" id="KQ414584">
    <property type="protein sequence ID" value="KOC70664.1"/>
    <property type="molecule type" value="Genomic_DNA"/>
</dbReference>
<dbReference type="AlphaFoldDB" id="A0A0L7RIL0"/>
<dbReference type="GO" id="GO:0008168">
    <property type="term" value="F:methyltransferase activity"/>
    <property type="evidence" value="ECO:0007669"/>
    <property type="project" value="UniProtKB-KW"/>
</dbReference>
<feature type="non-terminal residue" evidence="1">
    <location>
        <position position="1"/>
    </location>
</feature>
<evidence type="ECO:0000313" key="1">
    <source>
        <dbReference type="EMBL" id="KOC70664.1"/>
    </source>
</evidence>
<dbReference type="STRING" id="597456.A0A0L7RIL0"/>
<evidence type="ECO:0000313" key="2">
    <source>
        <dbReference type="Proteomes" id="UP000053825"/>
    </source>
</evidence>
<organism evidence="1 2">
    <name type="scientific">Habropoda laboriosa</name>
    <dbReference type="NCBI Taxonomy" id="597456"/>
    <lineage>
        <taxon>Eukaryota</taxon>
        <taxon>Metazoa</taxon>
        <taxon>Ecdysozoa</taxon>
        <taxon>Arthropoda</taxon>
        <taxon>Hexapoda</taxon>
        <taxon>Insecta</taxon>
        <taxon>Pterygota</taxon>
        <taxon>Neoptera</taxon>
        <taxon>Endopterygota</taxon>
        <taxon>Hymenoptera</taxon>
        <taxon>Apocrita</taxon>
        <taxon>Aculeata</taxon>
        <taxon>Apoidea</taxon>
        <taxon>Anthophila</taxon>
        <taxon>Apidae</taxon>
        <taxon>Habropoda</taxon>
    </lineage>
</organism>
<dbReference type="InterPro" id="IPR052709">
    <property type="entry name" value="Transposase-MT_Hybrid"/>
</dbReference>
<dbReference type="InterPro" id="IPR036397">
    <property type="entry name" value="RNaseH_sf"/>
</dbReference>